<feature type="domain" description="Helicase ATP-binding" evidence="10">
    <location>
        <begin position="895"/>
        <end position="1083"/>
    </location>
</feature>
<feature type="region of interest" description="Disordered" evidence="9">
    <location>
        <begin position="133"/>
        <end position="224"/>
    </location>
</feature>
<dbReference type="CDD" id="cd18793">
    <property type="entry name" value="SF2_C_SNF"/>
    <property type="match status" value="1"/>
</dbReference>
<dbReference type="SMART" id="SM00487">
    <property type="entry name" value="DEXDc"/>
    <property type="match status" value="1"/>
</dbReference>
<dbReference type="InterPro" id="IPR038718">
    <property type="entry name" value="SNF2-like_sf"/>
</dbReference>
<feature type="compositionally biased region" description="Acidic residues" evidence="9">
    <location>
        <begin position="780"/>
        <end position="790"/>
    </location>
</feature>
<evidence type="ECO:0000256" key="9">
    <source>
        <dbReference type="SAM" id="MobiDB-lite"/>
    </source>
</evidence>
<accession>A0A9P5GWU5</accession>
<dbReference type="GO" id="GO:0005634">
    <property type="term" value="C:nucleus"/>
    <property type="evidence" value="ECO:0007669"/>
    <property type="project" value="UniProtKB-SubCell"/>
</dbReference>
<dbReference type="Gene3D" id="3.40.50.300">
    <property type="entry name" value="P-loop containing nucleotide triphosphate hydrolases"/>
    <property type="match status" value="1"/>
</dbReference>
<dbReference type="InterPro" id="IPR049730">
    <property type="entry name" value="SNF2/RAD54-like_C"/>
</dbReference>
<dbReference type="InterPro" id="IPR014001">
    <property type="entry name" value="Helicase_ATP-bd"/>
</dbReference>
<comment type="subcellular location">
    <subcellularLocation>
        <location evidence="1">Nucleus</location>
    </subcellularLocation>
</comment>
<dbReference type="PANTHER" id="PTHR45797:SF1">
    <property type="entry name" value="HELICASE ARIP4"/>
    <property type="match status" value="1"/>
</dbReference>
<dbReference type="GO" id="GO:0016887">
    <property type="term" value="F:ATP hydrolysis activity"/>
    <property type="evidence" value="ECO:0007669"/>
    <property type="project" value="InterPro"/>
</dbReference>
<dbReference type="InterPro" id="IPR001650">
    <property type="entry name" value="Helicase_C-like"/>
</dbReference>
<dbReference type="Gene3D" id="3.40.50.10810">
    <property type="entry name" value="Tandem AAA-ATPase domain"/>
    <property type="match status" value="1"/>
</dbReference>
<keyword evidence="4" id="KW-0378">Hydrolase</keyword>
<feature type="compositionally biased region" description="Polar residues" evidence="9">
    <location>
        <begin position="1523"/>
        <end position="1539"/>
    </location>
</feature>
<protein>
    <submittedName>
        <fullName evidence="12">Uncharacterized protein</fullName>
    </submittedName>
</protein>
<gene>
    <name evidence="12" type="ORF">G7Z17_g12896</name>
</gene>
<dbReference type="Pfam" id="PF00271">
    <property type="entry name" value="Helicase_C"/>
    <property type="match status" value="1"/>
</dbReference>
<keyword evidence="7" id="KW-0238">DNA-binding</keyword>
<evidence type="ECO:0000313" key="12">
    <source>
        <dbReference type="EMBL" id="KAF7537183.1"/>
    </source>
</evidence>
<feature type="region of interest" description="Disordered" evidence="9">
    <location>
        <begin position="1523"/>
        <end position="1547"/>
    </location>
</feature>
<keyword evidence="8" id="KW-0539">Nucleus</keyword>
<keyword evidence="13" id="KW-1185">Reference proteome</keyword>
<dbReference type="InterPro" id="IPR000330">
    <property type="entry name" value="SNF2_N"/>
</dbReference>
<dbReference type="InterPro" id="IPR056026">
    <property type="entry name" value="DUF7607"/>
</dbReference>
<evidence type="ECO:0000256" key="5">
    <source>
        <dbReference type="ARBA" id="ARBA00022806"/>
    </source>
</evidence>
<feature type="compositionally biased region" description="Polar residues" evidence="9">
    <location>
        <begin position="137"/>
        <end position="175"/>
    </location>
</feature>
<comment type="similarity">
    <text evidence="2">Belongs to the SNF2/RAD54 helicase family.</text>
</comment>
<dbReference type="PROSITE" id="PS51192">
    <property type="entry name" value="HELICASE_ATP_BIND_1"/>
    <property type="match status" value="1"/>
</dbReference>
<feature type="domain" description="Helicase C-terminal" evidence="11">
    <location>
        <begin position="1254"/>
        <end position="1407"/>
    </location>
</feature>
<feature type="compositionally biased region" description="Polar residues" evidence="9">
    <location>
        <begin position="204"/>
        <end position="219"/>
    </location>
</feature>
<evidence type="ECO:0000313" key="13">
    <source>
        <dbReference type="Proteomes" id="UP000722485"/>
    </source>
</evidence>
<evidence type="ECO:0000256" key="4">
    <source>
        <dbReference type="ARBA" id="ARBA00022801"/>
    </source>
</evidence>
<evidence type="ECO:0000259" key="11">
    <source>
        <dbReference type="PROSITE" id="PS51194"/>
    </source>
</evidence>
<evidence type="ECO:0000256" key="8">
    <source>
        <dbReference type="ARBA" id="ARBA00023242"/>
    </source>
</evidence>
<dbReference type="Pfam" id="PF24580">
    <property type="entry name" value="DUF7607"/>
    <property type="match status" value="1"/>
</dbReference>
<reference evidence="12" key="1">
    <citation type="submission" date="2020-03" db="EMBL/GenBank/DDBJ databases">
        <title>Draft Genome Sequence of Cylindrodendrum hubeiense.</title>
        <authorList>
            <person name="Buettner E."/>
            <person name="Kellner H."/>
        </authorList>
    </citation>
    <scope>NUCLEOTIDE SEQUENCE</scope>
    <source>
        <strain evidence="12">IHI 201604</strain>
    </source>
</reference>
<sequence length="1612" mass="182248">MDGAGDNDPFCWDVATVVKVLAVPNRPWAPDPAALASQIQDEEIDGKTLLTFEQICSRQELMECLGIRLARHKVAIGELILTLRSKSWAYQQWRQDFNRKQSGYYFDSDGHRNSPTSNLGANYSLPRTQHVDKGLEASSQSQINGQQALSFPNPTTSTPHATSSFQPSHSDTSAQHKPRSLPSSENDHLAIPGLPSPPQATEPVESTQPELEPAKSSQPKRIAPVTMANQPVNVAKAFIPTEADTISFAAKADQGDEQYTPWEEASLSAYLGDGSLTLAAIRSTSGSLSSRLLEPTKDTFATAIPNWLPPGRRLVVHRDMKRFLRKNSRQEMLQKKGIFLMRSPTPSDSDVVLDLFDLPEEFDEQTKREMEEERLEKEKYAAQVAQHSLSPERVKQILIDAIEDMKLTWQDTKLLKHQRKAYRLWHEARRRGNRTRRVLDAHKQARFYDDRIKKLCAEIVGEVWNKEGDVRDQARCLEQSIHDKLYNGWLAEMLESRTEPPKPQIIARPKPQASKRRLQDFLGEEILTSSDEDDFIEPEEEPQVDNGDPMDLDQAPSHAHPDYPDEPVKAESLECIDLTQVAWGMSSPTGPKTTAFIDLTSPVEPDCTPKNSQPSDGPTGAPAEANVLIPTTESLGSFEEIGALLPKHWAKLKDQWKLSICLIWKLPHARRRALLHFIQQTSVEDAWTEAVQAQMTDPLEDLENLETQDSATIAFDVTRIFLSFARKKFYKETHLIPFSPKLKPKLEKDKHPWFHPFCSFVKDSAYQFPQDSQIYRAETPEDALEDEPDDSLSIANGESSQSKRRKVAPKEIIQNKDAVDMRERELKRAQEQESRRIKLRADLASSGLMSRDRTRLIINESKRDGQSFIYVEEEIGKRIKEHQVDGVRFMWNQVVLAADPRQGCLLAHTMGLGKTMQVITLLVAIRESSTSSDPSVKAQIPEDLQASQTLVLCPPGLVDNWMDELLMWAPEGILGPLRRIDSQMTANERPDTIREWATGGGVLVMGYRMLNLLLASSEDVKELLLDKPNIIVADEAHHLKNEQSQVHQSCSQFRSLSRIALTGSPLANNVEEYRSMIDWVAPNFLGPLAEFRQMYAIPIQHGLYNDSSTADKRTALKKLEALKVTVQPKVHRATIKSCLKDDLPPKFEFVLSVPPTPLQAKIYTLYLKGLLENGIGPDGNPILQHRLFNITNHLALICNHPRCFQQKVKLISEGIFKDDDDSGKEDRSFPKSIIQPVLKELKVPDPDLASLSRKVELLAIILDEARKVGDKVLVFCQSLMTISYLLNLFKMQKRRVSSLTGKTAMNKRQEMTKKFNLGDQEVYLISTTAGGVGLNIQGANRVVIFDIKWNPVHEQQAIGRAYRIGQEKTVFVYRFVVAGTFEEDLQNTHVFKTQLASRVVDKKNPVSWSKRTAKLLHEIRPSPVKDLSEFLGKDHILDTLINYKKDGEAIRSILSTDTFEEEEDPKFSVDELKDVREMIKLNGLRSNPEEFQRVKTRQEEVEFHRLARISAFHSLQNVPSTLHNGLSPSTPQSSMNRSLDGSFDAPDSVNVRERRTEYFMTSALNGRPQFNLWAWGSSFAGGWRQHVLWNTTIPDHGAGHSHDPQRDGYGDT</sequence>
<dbReference type="PANTHER" id="PTHR45797">
    <property type="entry name" value="RAD54-LIKE"/>
    <property type="match status" value="1"/>
</dbReference>
<dbReference type="SMART" id="SM00490">
    <property type="entry name" value="HELICc"/>
    <property type="match status" value="1"/>
</dbReference>
<dbReference type="PROSITE" id="PS51194">
    <property type="entry name" value="HELICASE_CTER"/>
    <property type="match status" value="1"/>
</dbReference>
<feature type="region of interest" description="Disordered" evidence="9">
    <location>
        <begin position="780"/>
        <end position="814"/>
    </location>
</feature>
<organism evidence="12 13">
    <name type="scientific">Cylindrodendrum hubeiense</name>
    <dbReference type="NCBI Taxonomy" id="595255"/>
    <lineage>
        <taxon>Eukaryota</taxon>
        <taxon>Fungi</taxon>
        <taxon>Dikarya</taxon>
        <taxon>Ascomycota</taxon>
        <taxon>Pezizomycotina</taxon>
        <taxon>Sordariomycetes</taxon>
        <taxon>Hypocreomycetidae</taxon>
        <taxon>Hypocreales</taxon>
        <taxon>Nectriaceae</taxon>
        <taxon>Cylindrodendrum</taxon>
    </lineage>
</organism>
<keyword evidence="5" id="KW-0347">Helicase</keyword>
<dbReference type="EMBL" id="JAANBB010000643">
    <property type="protein sequence ID" value="KAF7537183.1"/>
    <property type="molecule type" value="Genomic_DNA"/>
</dbReference>
<keyword evidence="3" id="KW-0547">Nucleotide-binding</keyword>
<evidence type="ECO:0000256" key="2">
    <source>
        <dbReference type="ARBA" id="ARBA00007025"/>
    </source>
</evidence>
<keyword evidence="6" id="KW-0067">ATP-binding</keyword>
<evidence type="ECO:0000256" key="3">
    <source>
        <dbReference type="ARBA" id="ARBA00022741"/>
    </source>
</evidence>
<evidence type="ECO:0000256" key="1">
    <source>
        <dbReference type="ARBA" id="ARBA00004123"/>
    </source>
</evidence>
<dbReference type="InterPro" id="IPR027417">
    <property type="entry name" value="P-loop_NTPase"/>
</dbReference>
<feature type="region of interest" description="Disordered" evidence="9">
    <location>
        <begin position="526"/>
        <end position="567"/>
    </location>
</feature>
<dbReference type="GO" id="GO:0003677">
    <property type="term" value="F:DNA binding"/>
    <property type="evidence" value="ECO:0007669"/>
    <property type="project" value="UniProtKB-KW"/>
</dbReference>
<dbReference type="Proteomes" id="UP000722485">
    <property type="component" value="Unassembled WGS sequence"/>
</dbReference>
<feature type="compositionally biased region" description="Acidic residues" evidence="9">
    <location>
        <begin position="530"/>
        <end position="551"/>
    </location>
</feature>
<proteinExistence type="inferred from homology"/>
<evidence type="ECO:0000256" key="6">
    <source>
        <dbReference type="ARBA" id="ARBA00022840"/>
    </source>
</evidence>
<dbReference type="Pfam" id="PF00176">
    <property type="entry name" value="SNF2-rel_dom"/>
    <property type="match status" value="1"/>
</dbReference>
<dbReference type="GO" id="GO:0004386">
    <property type="term" value="F:helicase activity"/>
    <property type="evidence" value="ECO:0007669"/>
    <property type="project" value="UniProtKB-KW"/>
</dbReference>
<evidence type="ECO:0000256" key="7">
    <source>
        <dbReference type="ARBA" id="ARBA00023125"/>
    </source>
</evidence>
<dbReference type="InterPro" id="IPR044574">
    <property type="entry name" value="ARIP4-like"/>
</dbReference>
<comment type="caution">
    <text evidence="12">The sequence shown here is derived from an EMBL/GenBank/DDBJ whole genome shotgun (WGS) entry which is preliminary data.</text>
</comment>
<evidence type="ECO:0000259" key="10">
    <source>
        <dbReference type="PROSITE" id="PS51192"/>
    </source>
</evidence>
<name>A0A9P5GWU5_9HYPO</name>
<dbReference type="OrthoDB" id="2020972at2759"/>
<dbReference type="CDD" id="cd18007">
    <property type="entry name" value="DEXHc_ATRX-like"/>
    <property type="match status" value="1"/>
</dbReference>
<dbReference type="SUPFAM" id="SSF52540">
    <property type="entry name" value="P-loop containing nucleoside triphosphate hydrolases"/>
    <property type="match status" value="2"/>
</dbReference>
<dbReference type="GO" id="GO:0005524">
    <property type="term" value="F:ATP binding"/>
    <property type="evidence" value="ECO:0007669"/>
    <property type="project" value="UniProtKB-KW"/>
</dbReference>